<dbReference type="Gene3D" id="1.10.10.10">
    <property type="entry name" value="Winged helix-like DNA-binding domain superfamily/Winged helix DNA-binding domain"/>
    <property type="match status" value="1"/>
</dbReference>
<accession>A0ABW5BUD2</accession>
<keyword evidence="4" id="KW-1185">Reference proteome</keyword>
<dbReference type="SUPFAM" id="SSF46785">
    <property type="entry name" value="Winged helix' DNA-binding domain"/>
    <property type="match status" value="1"/>
</dbReference>
<organism evidence="3 4">
    <name type="scientific">Metabacillus endolithicus</name>
    <dbReference type="NCBI Taxonomy" id="1535204"/>
    <lineage>
        <taxon>Bacteria</taxon>
        <taxon>Bacillati</taxon>
        <taxon>Bacillota</taxon>
        <taxon>Bacilli</taxon>
        <taxon>Bacillales</taxon>
        <taxon>Bacillaceae</taxon>
        <taxon>Metabacillus</taxon>
    </lineage>
</organism>
<dbReference type="Proteomes" id="UP001597318">
    <property type="component" value="Unassembled WGS sequence"/>
</dbReference>
<protein>
    <submittedName>
        <fullName evidence="3">PadR family transcriptional regulator</fullName>
    </submittedName>
</protein>
<gene>
    <name evidence="3" type="ORF">ACFSKK_01710</name>
</gene>
<sequence>MARLMVLGILRTKPMSGYEIQQVLQVSQTDRWAGILPGSIYHALKKMEKEELVEIDSMEQTGHRTKAIYKITSKGENEFVNLLKESLSAPSVQLPTQLYTGLSFIASLDSNAVIEALQSQKQIIEKELEQQKQGMVAKKQYIEIDEITSLTFQNIFKQYELQIEFLQSLIDVYEKK</sequence>
<dbReference type="InterPro" id="IPR036390">
    <property type="entry name" value="WH_DNA-bd_sf"/>
</dbReference>
<evidence type="ECO:0000313" key="4">
    <source>
        <dbReference type="Proteomes" id="UP001597318"/>
    </source>
</evidence>
<dbReference type="RefSeq" id="WP_379049711.1">
    <property type="nucleotide sequence ID" value="NZ_JBHUIK010000001.1"/>
</dbReference>
<dbReference type="Pfam" id="PF03551">
    <property type="entry name" value="PadR"/>
    <property type="match status" value="1"/>
</dbReference>
<evidence type="ECO:0000313" key="3">
    <source>
        <dbReference type="EMBL" id="MFD2212423.1"/>
    </source>
</evidence>
<keyword evidence="1" id="KW-0175">Coiled coil</keyword>
<reference evidence="4" key="1">
    <citation type="journal article" date="2019" name="Int. J. Syst. Evol. Microbiol.">
        <title>The Global Catalogue of Microorganisms (GCM) 10K type strain sequencing project: providing services to taxonomists for standard genome sequencing and annotation.</title>
        <authorList>
            <consortium name="The Broad Institute Genomics Platform"/>
            <consortium name="The Broad Institute Genome Sequencing Center for Infectious Disease"/>
            <person name="Wu L."/>
            <person name="Ma J."/>
        </authorList>
    </citation>
    <scope>NUCLEOTIDE SEQUENCE [LARGE SCALE GENOMIC DNA]</scope>
    <source>
        <strain evidence="4">CGMCC 1.15474</strain>
    </source>
</reference>
<dbReference type="PANTHER" id="PTHR43252">
    <property type="entry name" value="TRANSCRIPTIONAL REGULATOR YQJI"/>
    <property type="match status" value="1"/>
</dbReference>
<feature type="domain" description="Transcription regulator PadR N-terminal" evidence="2">
    <location>
        <begin position="6"/>
        <end position="79"/>
    </location>
</feature>
<dbReference type="InterPro" id="IPR036388">
    <property type="entry name" value="WH-like_DNA-bd_sf"/>
</dbReference>
<proteinExistence type="predicted"/>
<evidence type="ECO:0000259" key="2">
    <source>
        <dbReference type="Pfam" id="PF03551"/>
    </source>
</evidence>
<feature type="coiled-coil region" evidence="1">
    <location>
        <begin position="114"/>
        <end position="176"/>
    </location>
</feature>
<comment type="caution">
    <text evidence="3">The sequence shown here is derived from an EMBL/GenBank/DDBJ whole genome shotgun (WGS) entry which is preliminary data.</text>
</comment>
<dbReference type="InterPro" id="IPR005149">
    <property type="entry name" value="Tscrpt_reg_PadR_N"/>
</dbReference>
<name>A0ABW5BUD2_9BACI</name>
<evidence type="ECO:0000256" key="1">
    <source>
        <dbReference type="SAM" id="Coils"/>
    </source>
</evidence>
<dbReference type="PANTHER" id="PTHR43252:SF7">
    <property type="entry name" value="TRANSCRIPTIONAL REGULATOR YQJI"/>
    <property type="match status" value="1"/>
</dbReference>
<dbReference type="EMBL" id="JBHUIK010000001">
    <property type="protein sequence ID" value="MFD2212423.1"/>
    <property type="molecule type" value="Genomic_DNA"/>
</dbReference>